<dbReference type="GO" id="GO:0004197">
    <property type="term" value="F:cysteine-type endopeptidase activity"/>
    <property type="evidence" value="ECO:0007669"/>
    <property type="project" value="InterPro"/>
</dbReference>
<sequence>MEEDIVQYLLHGSFGVNVGPNAKELFLDQVEVEFDKGNLQTSIFYQIRALYQASQERYFQIEKILNEAEDMDGSPAFAEQLRLGMSLWEKENLKSNPLMQFALDTIRDKNTELNSDEESEFVSCNFLQNIVDPLQGVKKVEEICQKMPKEWTILQLCKGPRTETTYSVFPQIHELDAAIYFTLFKHARSVEYPTPICLRFSGPEQKELFQKYANIASKFKQCINVDPKEYSTKEAKKFYWDMLCELDQHISQALKDLKNFFFPWSFLFTGQPYIRPSAEATALAAKQRKAFATVDGFCNEYHWDTQARVLLSLTAFNVDLLSELEIHAICGLLTSNSREKSNAAKLLLQLQNAAPAECPEGNAESDNNSNSARRPSTHHYPCILIVDERLDHFFWEELNVQQEYSRVNSLQCLWRLHNLYADRMHKGYLCVDIIDGGCLVNPDNNLPKTEMRMRCFFDYWLPNWLKKIAQKPTQEELLKDFFKRSCYVYAGHGSGLQYLNGKHIARQQMNCVVFLFGCDSSRLHSNGLYSELVGSHLYYHAAKCPTLIGTLMPGLDANMDGVATEILSRWIAPNSPSVVPWQCIDHASWIKEGVAKPYKSDIPSYRDTPIYQFGSLCAVLARIHQRRFETKHYNTVPYVCRGLPVWNYNVQPLPN</sequence>
<dbReference type="GO" id="GO:0005634">
    <property type="term" value="C:nucleus"/>
    <property type="evidence" value="ECO:0007669"/>
    <property type="project" value="InterPro"/>
</dbReference>
<dbReference type="OrthoDB" id="10255632at2759"/>
<dbReference type="EC" id="3.4.22.49" evidence="2"/>
<dbReference type="Pfam" id="PF03568">
    <property type="entry name" value="Separin_C"/>
    <property type="match status" value="1"/>
</dbReference>
<comment type="caution">
    <text evidence="6">The sequence shown here is derived from an EMBL/GenBank/DDBJ whole genome shotgun (WGS) entry which is preliminary data.</text>
</comment>
<evidence type="ECO:0000256" key="2">
    <source>
        <dbReference type="ARBA" id="ARBA00012489"/>
    </source>
</evidence>
<keyword evidence="7" id="KW-1185">Reference proteome</keyword>
<keyword evidence="3" id="KW-0378">Hydrolase</keyword>
<comment type="catalytic activity">
    <reaction evidence="1">
        <text>All bonds known to be hydrolyzed by this endopeptidase have arginine in P1 and an acidic residue in P4. P6 is often occupied by an acidic residue or by a hydroxy-amino-acid residue, the phosphorylation of which enhances cleavage.</text>
        <dbReference type="EC" id="3.4.22.49"/>
    </reaction>
</comment>
<dbReference type="InterPro" id="IPR030397">
    <property type="entry name" value="SEPARIN_core_dom"/>
</dbReference>
<keyword evidence="4" id="KW-0159">Chromosome partition</keyword>
<evidence type="ECO:0000256" key="3">
    <source>
        <dbReference type="ARBA" id="ARBA00022801"/>
    </source>
</evidence>
<dbReference type="PANTHER" id="PTHR12792:SF0">
    <property type="entry name" value="SEPARIN"/>
    <property type="match status" value="1"/>
</dbReference>
<evidence type="ECO:0000313" key="6">
    <source>
        <dbReference type="EMBL" id="CAD7004548.1"/>
    </source>
</evidence>
<accession>A0A811V1X1</accession>
<dbReference type="GO" id="GO:0006508">
    <property type="term" value="P:proteolysis"/>
    <property type="evidence" value="ECO:0007669"/>
    <property type="project" value="InterPro"/>
</dbReference>
<dbReference type="GO" id="GO:0072686">
    <property type="term" value="C:mitotic spindle"/>
    <property type="evidence" value="ECO:0007669"/>
    <property type="project" value="TreeGrafter"/>
</dbReference>
<dbReference type="InterPro" id="IPR005314">
    <property type="entry name" value="Peptidase_C50"/>
</dbReference>
<organism evidence="6 7">
    <name type="scientific">Ceratitis capitata</name>
    <name type="common">Mediterranean fruit fly</name>
    <name type="synonym">Tephritis capitata</name>
    <dbReference type="NCBI Taxonomy" id="7213"/>
    <lineage>
        <taxon>Eukaryota</taxon>
        <taxon>Metazoa</taxon>
        <taxon>Ecdysozoa</taxon>
        <taxon>Arthropoda</taxon>
        <taxon>Hexapoda</taxon>
        <taxon>Insecta</taxon>
        <taxon>Pterygota</taxon>
        <taxon>Neoptera</taxon>
        <taxon>Endopterygota</taxon>
        <taxon>Diptera</taxon>
        <taxon>Brachycera</taxon>
        <taxon>Muscomorpha</taxon>
        <taxon>Tephritoidea</taxon>
        <taxon>Tephritidae</taxon>
        <taxon>Ceratitis</taxon>
        <taxon>Ceratitis</taxon>
    </lineage>
</organism>
<dbReference type="GO" id="GO:0005737">
    <property type="term" value="C:cytoplasm"/>
    <property type="evidence" value="ECO:0007669"/>
    <property type="project" value="TreeGrafter"/>
</dbReference>
<evidence type="ECO:0000256" key="1">
    <source>
        <dbReference type="ARBA" id="ARBA00000451"/>
    </source>
</evidence>
<dbReference type="AlphaFoldDB" id="A0A811V1X1"/>
<dbReference type="PANTHER" id="PTHR12792">
    <property type="entry name" value="EXTRA SPINDLE POLES 1-RELATED"/>
    <property type="match status" value="1"/>
</dbReference>
<dbReference type="KEGG" id="ccat:101457071"/>
<dbReference type="PROSITE" id="PS51700">
    <property type="entry name" value="SEPARIN"/>
    <property type="match status" value="1"/>
</dbReference>
<evidence type="ECO:0000256" key="4">
    <source>
        <dbReference type="ARBA" id="ARBA00022829"/>
    </source>
</evidence>
<dbReference type="EMBL" id="CAJHJT010000034">
    <property type="protein sequence ID" value="CAD7004548.1"/>
    <property type="molecule type" value="Genomic_DNA"/>
</dbReference>
<gene>
    <name evidence="6" type="ORF">CCAP1982_LOCUS12945</name>
</gene>
<dbReference type="Proteomes" id="UP000606786">
    <property type="component" value="Unassembled WGS sequence"/>
</dbReference>
<proteinExistence type="predicted"/>
<feature type="domain" description="Peptidase C50" evidence="5">
    <location>
        <begin position="433"/>
        <end position="529"/>
    </location>
</feature>
<name>A0A811V1X1_CERCA</name>
<protein>
    <recommendedName>
        <fullName evidence="2">separase</fullName>
        <ecNumber evidence="2">3.4.22.49</ecNumber>
    </recommendedName>
</protein>
<dbReference type="GO" id="GO:0051307">
    <property type="term" value="P:meiotic chromosome separation"/>
    <property type="evidence" value="ECO:0007669"/>
    <property type="project" value="TreeGrafter"/>
</dbReference>
<evidence type="ECO:0000313" key="7">
    <source>
        <dbReference type="Proteomes" id="UP000606786"/>
    </source>
</evidence>
<evidence type="ECO:0000259" key="5">
    <source>
        <dbReference type="PROSITE" id="PS51700"/>
    </source>
</evidence>
<reference evidence="6" key="1">
    <citation type="submission" date="2020-11" db="EMBL/GenBank/DDBJ databases">
        <authorList>
            <person name="Whitehead M."/>
        </authorList>
    </citation>
    <scope>NUCLEOTIDE SEQUENCE</scope>
    <source>
        <strain evidence="6">EGII</strain>
    </source>
</reference>